<dbReference type="Proteomes" id="UP000887572">
    <property type="component" value="Unplaced"/>
</dbReference>
<dbReference type="AlphaFoldDB" id="A0A914H744"/>
<proteinExistence type="predicted"/>
<sequence>MMQNGSFLSSWPYDFCSVCWFCWHRVPIRFISYRGASITKKTCDHAAECFAVPCITGSTVNSPRAMVWGCLDSKKAQECKNTFPKQKTKKIFHCIALHANWANMVNRWTTRVSETQVRTNIGNIKWGSSWREHVQFRCTVIDAACIFGFCSCCVWSNIRRQL</sequence>
<accession>A0A914H744</accession>
<protein>
    <submittedName>
        <fullName evidence="2">Uncharacterized protein</fullName>
    </submittedName>
</protein>
<reference evidence="2" key="1">
    <citation type="submission" date="2022-11" db="UniProtKB">
        <authorList>
            <consortium name="WormBaseParasite"/>
        </authorList>
    </citation>
    <scope>IDENTIFICATION</scope>
</reference>
<organism evidence="1 2">
    <name type="scientific">Globodera rostochiensis</name>
    <name type="common">Golden nematode worm</name>
    <name type="synonym">Heterodera rostochiensis</name>
    <dbReference type="NCBI Taxonomy" id="31243"/>
    <lineage>
        <taxon>Eukaryota</taxon>
        <taxon>Metazoa</taxon>
        <taxon>Ecdysozoa</taxon>
        <taxon>Nematoda</taxon>
        <taxon>Chromadorea</taxon>
        <taxon>Rhabditida</taxon>
        <taxon>Tylenchina</taxon>
        <taxon>Tylenchomorpha</taxon>
        <taxon>Tylenchoidea</taxon>
        <taxon>Heteroderidae</taxon>
        <taxon>Heteroderinae</taxon>
        <taxon>Globodera</taxon>
    </lineage>
</organism>
<dbReference type="WBParaSite" id="Gr19_v10_g14809.t1">
    <property type="protein sequence ID" value="Gr19_v10_g14809.t1"/>
    <property type="gene ID" value="Gr19_v10_g14809"/>
</dbReference>
<evidence type="ECO:0000313" key="1">
    <source>
        <dbReference type="Proteomes" id="UP000887572"/>
    </source>
</evidence>
<name>A0A914H744_GLORO</name>
<keyword evidence="1" id="KW-1185">Reference proteome</keyword>
<evidence type="ECO:0000313" key="2">
    <source>
        <dbReference type="WBParaSite" id="Gr19_v10_g14809.t1"/>
    </source>
</evidence>